<dbReference type="AlphaFoldDB" id="A0A7S3CNA2"/>
<protein>
    <submittedName>
        <fullName evidence="1">Uncharacterized protein</fullName>
    </submittedName>
</protein>
<proteinExistence type="predicted"/>
<accession>A0A7S3CNA2</accession>
<sequence>MLRHVKHAHFQVAEPSSIVSLDQRRHGFLGPRQFLFNDLGGVFDSVVVLLDLGVGEGEVEADGDLHLLNQLRGLLLTSDHVVLLILEKHLECEEGLVVERDGDPVGPANLLRVVIFPH</sequence>
<dbReference type="EMBL" id="HBIA01008902">
    <property type="protein sequence ID" value="CAE0232810.1"/>
    <property type="molecule type" value="Transcribed_RNA"/>
</dbReference>
<name>A0A7S3CNA2_9SPIT</name>
<organism evidence="1">
    <name type="scientific">Strombidium rassoulzadegani</name>
    <dbReference type="NCBI Taxonomy" id="1082188"/>
    <lineage>
        <taxon>Eukaryota</taxon>
        <taxon>Sar</taxon>
        <taxon>Alveolata</taxon>
        <taxon>Ciliophora</taxon>
        <taxon>Intramacronucleata</taxon>
        <taxon>Spirotrichea</taxon>
        <taxon>Oligotrichia</taxon>
        <taxon>Strombidiidae</taxon>
        <taxon>Strombidium</taxon>
    </lineage>
</organism>
<reference evidence="1" key="1">
    <citation type="submission" date="2021-01" db="EMBL/GenBank/DDBJ databases">
        <authorList>
            <person name="Corre E."/>
            <person name="Pelletier E."/>
            <person name="Niang G."/>
            <person name="Scheremetjew M."/>
            <person name="Finn R."/>
            <person name="Kale V."/>
            <person name="Holt S."/>
            <person name="Cochrane G."/>
            <person name="Meng A."/>
            <person name="Brown T."/>
            <person name="Cohen L."/>
        </authorList>
    </citation>
    <scope>NUCLEOTIDE SEQUENCE</scope>
    <source>
        <strain evidence="1">Ras09</strain>
    </source>
</reference>
<gene>
    <name evidence="1" type="ORF">SRAS04492_LOCUS4608</name>
</gene>
<evidence type="ECO:0000313" key="1">
    <source>
        <dbReference type="EMBL" id="CAE0232810.1"/>
    </source>
</evidence>